<dbReference type="InterPro" id="IPR058525">
    <property type="entry name" value="DUF8212"/>
</dbReference>
<accession>A0AAN6SXW2</accession>
<evidence type="ECO:0000259" key="2">
    <source>
        <dbReference type="Pfam" id="PF26640"/>
    </source>
</evidence>
<dbReference type="EMBL" id="MU863666">
    <property type="protein sequence ID" value="KAK4097870.1"/>
    <property type="molecule type" value="Genomic_DNA"/>
</dbReference>
<dbReference type="InterPro" id="IPR010730">
    <property type="entry name" value="HET"/>
</dbReference>
<reference evidence="3" key="1">
    <citation type="journal article" date="2023" name="Mol. Phylogenet. Evol.">
        <title>Genome-scale phylogeny and comparative genomics of the fungal order Sordariales.</title>
        <authorList>
            <person name="Hensen N."/>
            <person name="Bonometti L."/>
            <person name="Westerberg I."/>
            <person name="Brannstrom I.O."/>
            <person name="Guillou S."/>
            <person name="Cros-Aarteil S."/>
            <person name="Calhoun S."/>
            <person name="Haridas S."/>
            <person name="Kuo A."/>
            <person name="Mondo S."/>
            <person name="Pangilinan J."/>
            <person name="Riley R."/>
            <person name="LaButti K."/>
            <person name="Andreopoulos B."/>
            <person name="Lipzen A."/>
            <person name="Chen C."/>
            <person name="Yan M."/>
            <person name="Daum C."/>
            <person name="Ng V."/>
            <person name="Clum A."/>
            <person name="Steindorff A."/>
            <person name="Ohm R.A."/>
            <person name="Martin F."/>
            <person name="Silar P."/>
            <person name="Natvig D.O."/>
            <person name="Lalanne C."/>
            <person name="Gautier V."/>
            <person name="Ament-Velasquez S.L."/>
            <person name="Kruys A."/>
            <person name="Hutchinson M.I."/>
            <person name="Powell A.J."/>
            <person name="Barry K."/>
            <person name="Miller A.N."/>
            <person name="Grigoriev I.V."/>
            <person name="Debuchy R."/>
            <person name="Gladieux P."/>
            <person name="Hiltunen Thoren M."/>
            <person name="Johannesson H."/>
        </authorList>
    </citation>
    <scope>NUCLEOTIDE SEQUENCE</scope>
    <source>
        <strain evidence="3">CBS 757.83</strain>
    </source>
</reference>
<organism evidence="3 4">
    <name type="scientific">Parathielavia hyrcaniae</name>
    <dbReference type="NCBI Taxonomy" id="113614"/>
    <lineage>
        <taxon>Eukaryota</taxon>
        <taxon>Fungi</taxon>
        <taxon>Dikarya</taxon>
        <taxon>Ascomycota</taxon>
        <taxon>Pezizomycotina</taxon>
        <taxon>Sordariomycetes</taxon>
        <taxon>Sordariomycetidae</taxon>
        <taxon>Sordariales</taxon>
        <taxon>Chaetomiaceae</taxon>
        <taxon>Parathielavia</taxon>
    </lineage>
</organism>
<dbReference type="AlphaFoldDB" id="A0AAN6SXW2"/>
<dbReference type="Pfam" id="PF06985">
    <property type="entry name" value="HET"/>
    <property type="match status" value="1"/>
</dbReference>
<comment type="caution">
    <text evidence="3">The sequence shown here is derived from an EMBL/GenBank/DDBJ whole genome shotgun (WGS) entry which is preliminary data.</text>
</comment>
<evidence type="ECO:0000259" key="1">
    <source>
        <dbReference type="Pfam" id="PF06985"/>
    </source>
</evidence>
<evidence type="ECO:0000313" key="3">
    <source>
        <dbReference type="EMBL" id="KAK4097870.1"/>
    </source>
</evidence>
<dbReference type="Pfam" id="PF26640">
    <property type="entry name" value="DUF8212"/>
    <property type="match status" value="1"/>
</dbReference>
<dbReference type="PANTHER" id="PTHR10622">
    <property type="entry name" value="HET DOMAIN-CONTAINING PROTEIN"/>
    <property type="match status" value="1"/>
</dbReference>
<gene>
    <name evidence="3" type="ORF">N658DRAFT_499959</name>
</gene>
<feature type="domain" description="DUF8212" evidence="2">
    <location>
        <begin position="225"/>
        <end position="346"/>
    </location>
</feature>
<sequence length="607" mass="68139">MRLINTRTLEFAEFLGSSNPKYAILSHTWGDDEVTLQDMIMTRDPPSTGLLTKEGYRKVVDYCRLAAQQGHEWAWVDTCCIDKTNHAELAESINSMFRFYEDAAVCHVFLSDLAADADLGDALPHCRWFTRGWTLQELIAPEVVELYDQSWVLRGTKANLIDKLESITGILGGVLKWWIRLPEVSVAARMSWAANRETTRLEDRAYSMLGIFDVNMPLIYGEGEKAFRRLQEEIIRQSNDLTILAWQPQNLNPAVFLKVARSSPPLALSPLDFSNHSAHFTKTGGFRQPAQKLRWENGTKWSSPNPEYAITNKGLKITTSLAMLEPHGLPDYLHGKGTSGRSYFLALGEAQRDLGVGYKELQIHGRIVGMLLDKLEPDVFSRRPGPLCEIPETVVPTLTQSTAIYITKGTIHNYSANGLPITRLGTFTVCYGTVPVQLEEANGYWDYQRGLPPFPATVRTTRAIPEGYWNHAYQRFFCAPGHTTVLAVGLVLSLNQHDVNLLCLIDQRPLSHPVLSLYHAGGHPDLMRWFKSSRAARESTFWEDLPVHWLQWPGLGDSLKISLNGVSYSVHVFAQVHSETQQTAILGSHPKWEMGLEVVCHGAASDV</sequence>
<evidence type="ECO:0000313" key="4">
    <source>
        <dbReference type="Proteomes" id="UP001305647"/>
    </source>
</evidence>
<dbReference type="PANTHER" id="PTHR10622:SF12">
    <property type="entry name" value="HET DOMAIN-CONTAINING PROTEIN"/>
    <property type="match status" value="1"/>
</dbReference>
<reference evidence="3" key="2">
    <citation type="submission" date="2023-05" db="EMBL/GenBank/DDBJ databases">
        <authorList>
            <consortium name="Lawrence Berkeley National Laboratory"/>
            <person name="Steindorff A."/>
            <person name="Hensen N."/>
            <person name="Bonometti L."/>
            <person name="Westerberg I."/>
            <person name="Brannstrom I.O."/>
            <person name="Guillou S."/>
            <person name="Cros-Aarteil S."/>
            <person name="Calhoun S."/>
            <person name="Haridas S."/>
            <person name="Kuo A."/>
            <person name="Mondo S."/>
            <person name="Pangilinan J."/>
            <person name="Riley R."/>
            <person name="Labutti K."/>
            <person name="Andreopoulos B."/>
            <person name="Lipzen A."/>
            <person name="Chen C."/>
            <person name="Yanf M."/>
            <person name="Daum C."/>
            <person name="Ng V."/>
            <person name="Clum A."/>
            <person name="Ohm R."/>
            <person name="Martin F."/>
            <person name="Silar P."/>
            <person name="Natvig D."/>
            <person name="Lalanne C."/>
            <person name="Gautier V."/>
            <person name="Ament-Velasquez S.L."/>
            <person name="Kruys A."/>
            <person name="Hutchinson M.I."/>
            <person name="Powell A.J."/>
            <person name="Barry K."/>
            <person name="Miller A.N."/>
            <person name="Grigoriev I.V."/>
            <person name="Debuchy R."/>
            <person name="Gladieux P."/>
            <person name="Thoren M.H."/>
            <person name="Johannesson H."/>
        </authorList>
    </citation>
    <scope>NUCLEOTIDE SEQUENCE</scope>
    <source>
        <strain evidence="3">CBS 757.83</strain>
    </source>
</reference>
<dbReference type="Proteomes" id="UP001305647">
    <property type="component" value="Unassembled WGS sequence"/>
</dbReference>
<feature type="domain" description="Heterokaryon incompatibility" evidence="1">
    <location>
        <begin position="22"/>
        <end position="117"/>
    </location>
</feature>
<keyword evidence="4" id="KW-1185">Reference proteome</keyword>
<protein>
    <submittedName>
        <fullName evidence="3">HET-domain-containing protein</fullName>
    </submittedName>
</protein>
<name>A0AAN6SXW2_9PEZI</name>
<proteinExistence type="predicted"/>